<organism evidence="1 2">
    <name type="scientific">Celeribacter baekdonensis</name>
    <dbReference type="NCBI Taxonomy" id="875171"/>
    <lineage>
        <taxon>Bacteria</taxon>
        <taxon>Pseudomonadati</taxon>
        <taxon>Pseudomonadota</taxon>
        <taxon>Alphaproteobacteria</taxon>
        <taxon>Rhodobacterales</taxon>
        <taxon>Roseobacteraceae</taxon>
        <taxon>Celeribacter</taxon>
    </lineage>
</organism>
<reference evidence="1 2" key="1">
    <citation type="submission" date="2018-03" db="EMBL/GenBank/DDBJ databases">
        <title>The Complete Genome of Celeribacter baekdonensis strain LH4, a Thiosulfate-Oxidizing Alphaproteobacterium Isolated from Gulf of Mexico Continental Slope Sediments.</title>
        <authorList>
            <person name="Flood B.E."/>
            <person name="Bailey J.V."/>
            <person name="Leprich D."/>
        </authorList>
    </citation>
    <scope>NUCLEOTIDE SEQUENCE [LARGE SCALE GENOMIC DNA]</scope>
    <source>
        <strain evidence="1 2">LH4</strain>
        <plasmid evidence="2">Plasmid pcblh4d</plasmid>
    </source>
</reference>
<dbReference type="EMBL" id="CP028476">
    <property type="protein sequence ID" value="AVW93594.1"/>
    <property type="molecule type" value="Genomic_DNA"/>
</dbReference>
<dbReference type="AlphaFoldDB" id="A0A2R4M8S9"/>
<evidence type="ECO:0000313" key="2">
    <source>
        <dbReference type="Proteomes" id="UP000241447"/>
    </source>
</evidence>
<dbReference type="Proteomes" id="UP000241447">
    <property type="component" value="Plasmid pCBLh4d"/>
</dbReference>
<evidence type="ECO:0000313" key="1">
    <source>
        <dbReference type="EMBL" id="AVW93594.1"/>
    </source>
</evidence>
<proteinExistence type="predicted"/>
<geneLocation type="plasmid" evidence="2">
    <name>pcblh4d</name>
</geneLocation>
<name>A0A2R4M8S9_9RHOB</name>
<protein>
    <submittedName>
        <fullName evidence="1">Uncharacterized protein</fullName>
    </submittedName>
</protein>
<keyword evidence="1" id="KW-0614">Plasmid</keyword>
<accession>A0A2R4M8S9</accession>
<gene>
    <name evidence="1" type="ORF">DA792_21380</name>
</gene>
<dbReference type="RefSeq" id="WP_107722833.1">
    <property type="nucleotide sequence ID" value="NZ_CP028476.1"/>
</dbReference>
<dbReference type="KEGG" id="cbak:DA792_21380"/>
<sequence>MALKTPCWLKAAGVPCSTTKPDELLQGPGFGLVQIFENRRWQQRKLVELSAYSLIVIAIRKKAKML</sequence>